<keyword evidence="1" id="KW-0812">Transmembrane</keyword>
<comment type="caution">
    <text evidence="2">The sequence shown here is derived from an EMBL/GenBank/DDBJ whole genome shotgun (WGS) entry which is preliminary data.</text>
</comment>
<organism evidence="2 3">
    <name type="scientific">Glaesserella australis</name>
    <dbReference type="NCBI Taxonomy" id="2094024"/>
    <lineage>
        <taxon>Bacteria</taxon>
        <taxon>Pseudomonadati</taxon>
        <taxon>Pseudomonadota</taxon>
        <taxon>Gammaproteobacteria</taxon>
        <taxon>Pasteurellales</taxon>
        <taxon>Pasteurellaceae</taxon>
        <taxon>Glaesserella</taxon>
    </lineage>
</organism>
<dbReference type="Proteomes" id="UP000248689">
    <property type="component" value="Unassembled WGS sequence"/>
</dbReference>
<feature type="transmembrane region" description="Helical" evidence="1">
    <location>
        <begin position="15"/>
        <end position="34"/>
    </location>
</feature>
<evidence type="ECO:0000313" key="2">
    <source>
        <dbReference type="EMBL" id="RAL19755.1"/>
    </source>
</evidence>
<sequence length="143" mass="16866">MKNIFEKISLTKHPVRYWLLFLGMVIWFCFIASFHPKQIRKERETSIIRQEIFNEISKMQGSYKQISGRGTRFVLKADFSNSINYDRVKFLNNIVALGYTPKSSDFTNNYRTITFCKNNKSLDIGGYKELLIYYDEDSDVCSK</sequence>
<gene>
    <name evidence="2" type="ORF">C5N92_01800</name>
</gene>
<reference evidence="3" key="1">
    <citation type="submission" date="2018-02" db="EMBL/GenBank/DDBJ databases">
        <title>Glaesserella australis sp. nov., isolated from the lungs of pigs.</title>
        <authorList>
            <person name="Turni C."/>
            <person name="Christensen H."/>
        </authorList>
    </citation>
    <scope>NUCLEOTIDE SEQUENCE [LARGE SCALE GENOMIC DNA]</scope>
    <source>
        <strain evidence="3">HS4635</strain>
    </source>
</reference>
<dbReference type="EMBL" id="PTPX01000002">
    <property type="protein sequence ID" value="RAL19755.1"/>
    <property type="molecule type" value="Genomic_DNA"/>
</dbReference>
<evidence type="ECO:0000313" key="3">
    <source>
        <dbReference type="Proteomes" id="UP000248689"/>
    </source>
</evidence>
<keyword evidence="1" id="KW-0472">Membrane</keyword>
<name>A0A328C1G1_9PAST</name>
<keyword evidence="3" id="KW-1185">Reference proteome</keyword>
<dbReference type="RefSeq" id="WP_111749171.1">
    <property type="nucleotide sequence ID" value="NZ_PTPX01000002.1"/>
</dbReference>
<protein>
    <submittedName>
        <fullName evidence="2">Uncharacterized protein</fullName>
    </submittedName>
</protein>
<accession>A0A328C1G1</accession>
<dbReference type="AlphaFoldDB" id="A0A328C1G1"/>
<keyword evidence="1" id="KW-1133">Transmembrane helix</keyword>
<proteinExistence type="predicted"/>
<evidence type="ECO:0000256" key="1">
    <source>
        <dbReference type="SAM" id="Phobius"/>
    </source>
</evidence>